<dbReference type="AlphaFoldDB" id="A0A974CNU3"/>
<organism evidence="2 3">
    <name type="scientific">Xenopus laevis</name>
    <name type="common">African clawed frog</name>
    <dbReference type="NCBI Taxonomy" id="8355"/>
    <lineage>
        <taxon>Eukaryota</taxon>
        <taxon>Metazoa</taxon>
        <taxon>Chordata</taxon>
        <taxon>Craniata</taxon>
        <taxon>Vertebrata</taxon>
        <taxon>Euteleostomi</taxon>
        <taxon>Amphibia</taxon>
        <taxon>Batrachia</taxon>
        <taxon>Anura</taxon>
        <taxon>Pipoidea</taxon>
        <taxon>Pipidae</taxon>
        <taxon>Xenopodinae</taxon>
        <taxon>Xenopus</taxon>
        <taxon>Xenopus</taxon>
    </lineage>
</organism>
<gene>
    <name evidence="2" type="ORF">XELAEV_18031192mg</name>
</gene>
<accession>A0A974CNU3</accession>
<protein>
    <submittedName>
        <fullName evidence="2">Uncharacterized protein</fullName>
    </submittedName>
</protein>
<proteinExistence type="predicted"/>
<feature type="region of interest" description="Disordered" evidence="1">
    <location>
        <begin position="35"/>
        <end position="56"/>
    </location>
</feature>
<sequence length="129" mass="13707">MPILLHVPGTVVGSANRALGQVEAKFNETCQCGAARSETGAGSDYKIPQTDAEKGNEPRELLLGELARLRGAHSFPPGGYSIGLRNKALCSLARTFNEISHFDGFFHPSSSPVSNFDILTAKGACEAFI</sequence>
<evidence type="ECO:0000313" key="3">
    <source>
        <dbReference type="Proteomes" id="UP000694892"/>
    </source>
</evidence>
<reference evidence="3" key="1">
    <citation type="journal article" date="2016" name="Nature">
        <title>Genome evolution in the allotetraploid frog Xenopus laevis.</title>
        <authorList>
            <person name="Session A.M."/>
            <person name="Uno Y."/>
            <person name="Kwon T."/>
            <person name="Chapman J.A."/>
            <person name="Toyoda A."/>
            <person name="Takahashi S."/>
            <person name="Fukui A."/>
            <person name="Hikosaka A."/>
            <person name="Suzuki A."/>
            <person name="Kondo M."/>
            <person name="van Heeringen S.J."/>
            <person name="Quigley I."/>
            <person name="Heinz S."/>
            <person name="Ogino H."/>
            <person name="Ochi H."/>
            <person name="Hellsten U."/>
            <person name="Lyons J.B."/>
            <person name="Simakov O."/>
            <person name="Putnam N."/>
            <person name="Stites J."/>
            <person name="Kuroki Y."/>
            <person name="Tanaka T."/>
            <person name="Michiue T."/>
            <person name="Watanabe M."/>
            <person name="Bogdanovic O."/>
            <person name="Lister R."/>
            <person name="Georgiou G."/>
            <person name="Paranjpe S.S."/>
            <person name="van Kruijsbergen I."/>
            <person name="Shu S."/>
            <person name="Carlson J."/>
            <person name="Kinoshita T."/>
            <person name="Ohta Y."/>
            <person name="Mawaribuchi S."/>
            <person name="Jenkins J."/>
            <person name="Grimwood J."/>
            <person name="Schmutz J."/>
            <person name="Mitros T."/>
            <person name="Mozaffari S.V."/>
            <person name="Suzuki Y."/>
            <person name="Haramoto Y."/>
            <person name="Yamamoto T.S."/>
            <person name="Takagi C."/>
            <person name="Heald R."/>
            <person name="Miller K."/>
            <person name="Haudenschild C."/>
            <person name="Kitzman J."/>
            <person name="Nakayama T."/>
            <person name="Izutsu Y."/>
            <person name="Robert J."/>
            <person name="Fortriede J."/>
            <person name="Burns K."/>
            <person name="Lotay V."/>
            <person name="Karimi K."/>
            <person name="Yasuoka Y."/>
            <person name="Dichmann D.S."/>
            <person name="Flajnik M.F."/>
            <person name="Houston D.W."/>
            <person name="Shendure J."/>
            <person name="DuPasquier L."/>
            <person name="Vize P.D."/>
            <person name="Zorn A.M."/>
            <person name="Ito M."/>
            <person name="Marcotte E.M."/>
            <person name="Wallingford J.B."/>
            <person name="Ito Y."/>
            <person name="Asashima M."/>
            <person name="Ueno N."/>
            <person name="Matsuda Y."/>
            <person name="Veenstra G.J."/>
            <person name="Fujiyama A."/>
            <person name="Harland R.M."/>
            <person name="Taira M."/>
            <person name="Rokhsar D.S."/>
        </authorList>
    </citation>
    <scope>NUCLEOTIDE SEQUENCE [LARGE SCALE GENOMIC DNA]</scope>
    <source>
        <strain evidence="3">J</strain>
    </source>
</reference>
<name>A0A974CNU3_XENLA</name>
<dbReference type="Proteomes" id="UP000694892">
    <property type="component" value="Chromosome 6L"/>
</dbReference>
<dbReference type="EMBL" id="CM004476">
    <property type="protein sequence ID" value="OCT76005.1"/>
    <property type="molecule type" value="Genomic_DNA"/>
</dbReference>
<evidence type="ECO:0000256" key="1">
    <source>
        <dbReference type="SAM" id="MobiDB-lite"/>
    </source>
</evidence>
<evidence type="ECO:0000313" key="2">
    <source>
        <dbReference type="EMBL" id="OCT76005.1"/>
    </source>
</evidence>